<feature type="chain" id="PRO_5039345518" evidence="5">
    <location>
        <begin position="23"/>
        <end position="453"/>
    </location>
</feature>
<proteinExistence type="inferred from homology"/>
<dbReference type="Gene3D" id="3.40.190.10">
    <property type="entry name" value="Periplasmic binding protein-like II"/>
    <property type="match status" value="1"/>
</dbReference>
<comment type="caution">
    <text evidence="6">The sequence shown here is derived from an EMBL/GenBank/DDBJ whole genome shotgun (WGS) entry which is preliminary data.</text>
</comment>
<evidence type="ECO:0000256" key="5">
    <source>
        <dbReference type="SAM" id="SignalP"/>
    </source>
</evidence>
<feature type="signal peptide" evidence="5">
    <location>
        <begin position="1"/>
        <end position="22"/>
    </location>
</feature>
<dbReference type="GO" id="GO:0042956">
    <property type="term" value="P:maltodextrin transmembrane transport"/>
    <property type="evidence" value="ECO:0007669"/>
    <property type="project" value="TreeGrafter"/>
</dbReference>
<dbReference type="AlphaFoldDB" id="A0A917GZG4"/>
<keyword evidence="7" id="KW-1185">Reference proteome</keyword>
<dbReference type="GO" id="GO:0015768">
    <property type="term" value="P:maltose transport"/>
    <property type="evidence" value="ECO:0007669"/>
    <property type="project" value="TreeGrafter"/>
</dbReference>
<organism evidence="6 7">
    <name type="scientific">Paenibacillus radicis</name>
    <name type="common">ex Gao et al. 2016</name>
    <dbReference type="NCBI Taxonomy" id="1737354"/>
    <lineage>
        <taxon>Bacteria</taxon>
        <taxon>Bacillati</taxon>
        <taxon>Bacillota</taxon>
        <taxon>Bacilli</taxon>
        <taxon>Bacillales</taxon>
        <taxon>Paenibacillaceae</taxon>
        <taxon>Paenibacillus</taxon>
    </lineage>
</organism>
<dbReference type="EMBL" id="BMHY01000002">
    <property type="protein sequence ID" value="GGG61677.1"/>
    <property type="molecule type" value="Genomic_DNA"/>
</dbReference>
<evidence type="ECO:0000256" key="3">
    <source>
        <dbReference type="ARBA" id="ARBA00022729"/>
    </source>
</evidence>
<dbReference type="InterPro" id="IPR006059">
    <property type="entry name" value="SBP"/>
</dbReference>
<dbReference type="Proteomes" id="UP000600247">
    <property type="component" value="Unassembled WGS sequence"/>
</dbReference>
<dbReference type="PANTHER" id="PTHR30061:SF50">
    <property type="entry name" value="MALTOSE_MALTODEXTRIN-BINDING PERIPLASMIC PROTEIN"/>
    <property type="match status" value="1"/>
</dbReference>
<gene>
    <name evidence="6" type="ORF">GCM10010918_14020</name>
</gene>
<evidence type="ECO:0000256" key="1">
    <source>
        <dbReference type="ARBA" id="ARBA00008520"/>
    </source>
</evidence>
<evidence type="ECO:0000256" key="4">
    <source>
        <dbReference type="SAM" id="MobiDB-lite"/>
    </source>
</evidence>
<sequence length="453" mass="50796">MKKRPILAIAAAALAFTLALTACGNGNNKPNEKADSGNKEKASNTQTAEPPKLDPNAKVTIEYWQYEFPAKVELINELITQFQQEHPNITVKQTNFPYDQYNQKVATLVPAGKGPDVINLYYGWLPKYVASGYLQPLPEADFPAAEIEANFFPFVETAKLNGGYYALPTGVRTLGLFYNKDLFVKAGLDPNKPPATWEELVTYTKKLTELDDKGQFVVEGFGWEPGSQLHHWFRDGLLYQAGAQDTSEDRKKLLWNETPAGLEAFKYLIDFAKEHKVGINGFYTDDANAFKTGHAAINVDGSYRLSSIKKDVPDLNYGIAPLPSYKNKSTQASFWANAIPSNVKGDKLAAAVEFLKFLTSKGVQEQWVEKIGELPAQKEVALQDKYINDEKLGPFIAQLPDGRAHFFIDETQERTLFVEAVDQVLLKDVPIEKAFEDLITKTQKLYDDYWAKK</sequence>
<feature type="compositionally biased region" description="Basic and acidic residues" evidence="4">
    <location>
        <begin position="30"/>
        <end position="42"/>
    </location>
</feature>
<dbReference type="PANTHER" id="PTHR30061">
    <property type="entry name" value="MALTOSE-BINDING PERIPLASMIC PROTEIN"/>
    <property type="match status" value="1"/>
</dbReference>
<evidence type="ECO:0000313" key="6">
    <source>
        <dbReference type="EMBL" id="GGG61677.1"/>
    </source>
</evidence>
<dbReference type="CDD" id="cd14749">
    <property type="entry name" value="PBP2_XBP1_like"/>
    <property type="match status" value="1"/>
</dbReference>
<comment type="similarity">
    <text evidence="1">Belongs to the bacterial solute-binding protein 1 family.</text>
</comment>
<dbReference type="SUPFAM" id="SSF53850">
    <property type="entry name" value="Periplasmic binding protein-like II"/>
    <property type="match status" value="1"/>
</dbReference>
<evidence type="ECO:0000313" key="7">
    <source>
        <dbReference type="Proteomes" id="UP000600247"/>
    </source>
</evidence>
<name>A0A917GZG4_9BACL</name>
<reference evidence="6 7" key="1">
    <citation type="journal article" date="2014" name="Int. J. Syst. Evol. Microbiol.">
        <title>Complete genome sequence of Corynebacterium casei LMG S-19264T (=DSM 44701T), isolated from a smear-ripened cheese.</title>
        <authorList>
            <consortium name="US DOE Joint Genome Institute (JGI-PGF)"/>
            <person name="Walter F."/>
            <person name="Albersmeier A."/>
            <person name="Kalinowski J."/>
            <person name="Ruckert C."/>
        </authorList>
    </citation>
    <scope>NUCLEOTIDE SEQUENCE [LARGE SCALE GENOMIC DNA]</scope>
    <source>
        <strain evidence="6 7">CGMCC 1.15286</strain>
    </source>
</reference>
<keyword evidence="3 5" id="KW-0732">Signal</keyword>
<evidence type="ECO:0000256" key="2">
    <source>
        <dbReference type="ARBA" id="ARBA00022448"/>
    </source>
</evidence>
<dbReference type="PROSITE" id="PS51257">
    <property type="entry name" value="PROKAR_LIPOPROTEIN"/>
    <property type="match status" value="1"/>
</dbReference>
<protein>
    <submittedName>
        <fullName evidence="6">Sugar ABC transporter substrate-binding protein</fullName>
    </submittedName>
</protein>
<dbReference type="RefSeq" id="WP_188888217.1">
    <property type="nucleotide sequence ID" value="NZ_BMHY01000002.1"/>
</dbReference>
<keyword evidence="2" id="KW-0813">Transport</keyword>
<feature type="region of interest" description="Disordered" evidence="4">
    <location>
        <begin position="25"/>
        <end position="54"/>
    </location>
</feature>
<dbReference type="GO" id="GO:1901982">
    <property type="term" value="F:maltose binding"/>
    <property type="evidence" value="ECO:0007669"/>
    <property type="project" value="TreeGrafter"/>
</dbReference>
<dbReference type="Pfam" id="PF13416">
    <property type="entry name" value="SBP_bac_8"/>
    <property type="match status" value="1"/>
</dbReference>
<accession>A0A917GZG4</accession>
<dbReference type="GO" id="GO:0055052">
    <property type="term" value="C:ATP-binding cassette (ABC) transporter complex, substrate-binding subunit-containing"/>
    <property type="evidence" value="ECO:0007669"/>
    <property type="project" value="TreeGrafter"/>
</dbReference>